<dbReference type="PANTHER" id="PTHR14269:SF52">
    <property type="entry name" value="PHOSPHATIDYLGLYCEROPHOSPHATE SYNTHASE-RELATED"/>
    <property type="match status" value="1"/>
</dbReference>
<evidence type="ECO:0000256" key="10">
    <source>
        <dbReference type="ARBA" id="ARBA00023264"/>
    </source>
</evidence>
<keyword evidence="10" id="KW-1208">Phospholipid metabolism</keyword>
<evidence type="ECO:0000256" key="13">
    <source>
        <dbReference type="SAM" id="Phobius"/>
    </source>
</evidence>
<keyword evidence="6 13" id="KW-1133">Transmembrane helix</keyword>
<accession>A0A6V8K316</accession>
<dbReference type="Proteomes" id="UP000482800">
    <property type="component" value="Unassembled WGS sequence"/>
</dbReference>
<dbReference type="GO" id="GO:0046474">
    <property type="term" value="P:glycerophospholipid biosynthetic process"/>
    <property type="evidence" value="ECO:0007669"/>
    <property type="project" value="TreeGrafter"/>
</dbReference>
<dbReference type="GO" id="GO:0008444">
    <property type="term" value="F:CDP-diacylglycerol-glycerol-3-phosphate 3-phosphatidyltransferase activity"/>
    <property type="evidence" value="ECO:0007669"/>
    <property type="project" value="UniProtKB-UniRule"/>
</dbReference>
<dbReference type="InterPro" id="IPR000462">
    <property type="entry name" value="CDP-OH_P_trans"/>
</dbReference>
<evidence type="ECO:0000256" key="4">
    <source>
        <dbReference type="ARBA" id="ARBA00022679"/>
    </source>
</evidence>
<feature type="transmembrane region" description="Helical" evidence="13">
    <location>
        <begin position="140"/>
        <end position="156"/>
    </location>
</feature>
<dbReference type="SUPFAM" id="SSF142433">
    <property type="entry name" value="CinA-like"/>
    <property type="match status" value="1"/>
</dbReference>
<evidence type="ECO:0000256" key="5">
    <source>
        <dbReference type="ARBA" id="ARBA00022692"/>
    </source>
</evidence>
<gene>
    <name evidence="15" type="ORF">Phou_020900</name>
</gene>
<feature type="transmembrane region" description="Helical" evidence="13">
    <location>
        <begin position="52"/>
        <end position="71"/>
    </location>
</feature>
<reference evidence="15 16" key="1">
    <citation type="submission" date="2020-03" db="EMBL/GenBank/DDBJ databases">
        <title>Whole genome shotgun sequence of Phytohabitans houttuyneae NBRC 108639.</title>
        <authorList>
            <person name="Komaki H."/>
            <person name="Tamura T."/>
        </authorList>
    </citation>
    <scope>NUCLEOTIDE SEQUENCE [LARGE SCALE GENOMIC DNA]</scope>
    <source>
        <strain evidence="15 16">NBRC 108639</strain>
    </source>
</reference>
<dbReference type="Pfam" id="PF02464">
    <property type="entry name" value="CinA"/>
    <property type="match status" value="1"/>
</dbReference>
<dbReference type="AlphaFoldDB" id="A0A6V8K316"/>
<evidence type="ECO:0000313" key="15">
    <source>
        <dbReference type="EMBL" id="GFJ77910.1"/>
    </source>
</evidence>
<evidence type="ECO:0000259" key="14">
    <source>
        <dbReference type="Pfam" id="PF02464"/>
    </source>
</evidence>
<dbReference type="InterPro" id="IPR008136">
    <property type="entry name" value="CinA_C"/>
</dbReference>
<keyword evidence="3" id="KW-0444">Lipid biosynthesis</keyword>
<comment type="similarity">
    <text evidence="2 12">Belongs to the CDP-alcohol phosphatidyltransferase class-I family.</text>
</comment>
<dbReference type="InterPro" id="IPR050324">
    <property type="entry name" value="CDP-alcohol_PTase-I"/>
</dbReference>
<keyword evidence="16" id="KW-1185">Reference proteome</keyword>
<keyword evidence="5 13" id="KW-0812">Transmembrane</keyword>
<dbReference type="EMBL" id="BLPF01000001">
    <property type="protein sequence ID" value="GFJ77910.1"/>
    <property type="molecule type" value="Genomic_DNA"/>
</dbReference>
<proteinExistence type="inferred from homology"/>
<evidence type="ECO:0000256" key="1">
    <source>
        <dbReference type="ARBA" id="ARBA00004141"/>
    </source>
</evidence>
<keyword evidence="4 12" id="KW-0808">Transferase</keyword>
<evidence type="ECO:0000256" key="2">
    <source>
        <dbReference type="ARBA" id="ARBA00010441"/>
    </source>
</evidence>
<evidence type="ECO:0000256" key="12">
    <source>
        <dbReference type="RuleBase" id="RU003750"/>
    </source>
</evidence>
<comment type="caution">
    <text evidence="15">The sequence shown here is derived from an EMBL/GenBank/DDBJ whole genome shotgun (WGS) entry which is preliminary data.</text>
</comment>
<feature type="domain" description="CinA C-terminal" evidence="14">
    <location>
        <begin position="209"/>
        <end position="357"/>
    </location>
</feature>
<dbReference type="UniPathway" id="UPA00085"/>
<name>A0A6V8K316_9ACTN</name>
<feature type="transmembrane region" description="Helical" evidence="13">
    <location>
        <begin position="20"/>
        <end position="40"/>
    </location>
</feature>
<feature type="transmembrane region" description="Helical" evidence="13">
    <location>
        <begin position="106"/>
        <end position="128"/>
    </location>
</feature>
<evidence type="ECO:0000256" key="8">
    <source>
        <dbReference type="ARBA" id="ARBA00023136"/>
    </source>
</evidence>
<evidence type="ECO:0000256" key="11">
    <source>
        <dbReference type="NCBIfam" id="TIGR00560"/>
    </source>
</evidence>
<protein>
    <recommendedName>
        <fullName evidence="11">CDP-diacylglycerol--glycerol-3-phosphate 3-phosphatidyltransferase</fullName>
        <ecNumber evidence="11">2.7.8.5</ecNumber>
    </recommendedName>
</protein>
<evidence type="ECO:0000256" key="7">
    <source>
        <dbReference type="ARBA" id="ARBA00023098"/>
    </source>
</evidence>
<comment type="subcellular location">
    <subcellularLocation>
        <location evidence="1">Membrane</location>
        <topology evidence="1">Multi-pass membrane protein</topology>
    </subcellularLocation>
</comment>
<dbReference type="GO" id="GO:0016020">
    <property type="term" value="C:membrane"/>
    <property type="evidence" value="ECO:0007669"/>
    <property type="project" value="UniProtKB-SubCell"/>
</dbReference>
<dbReference type="Gene3D" id="3.90.950.20">
    <property type="entry name" value="CinA-like"/>
    <property type="match status" value="1"/>
</dbReference>
<keyword evidence="7" id="KW-0443">Lipid metabolism</keyword>
<dbReference type="InterPro" id="IPR043130">
    <property type="entry name" value="CDP-OH_PTrfase_TM_dom"/>
</dbReference>
<dbReference type="InterPro" id="IPR048254">
    <property type="entry name" value="CDP_ALCOHOL_P_TRANSF_CS"/>
</dbReference>
<dbReference type="InterPro" id="IPR004570">
    <property type="entry name" value="Phosphatidylglycerol_P_synth"/>
</dbReference>
<evidence type="ECO:0000256" key="6">
    <source>
        <dbReference type="ARBA" id="ARBA00022989"/>
    </source>
</evidence>
<dbReference type="Pfam" id="PF01066">
    <property type="entry name" value="CDP-OH_P_transf"/>
    <property type="match status" value="1"/>
</dbReference>
<dbReference type="NCBIfam" id="TIGR00199">
    <property type="entry name" value="PncC_domain"/>
    <property type="match status" value="1"/>
</dbReference>
<sequence>MTGEPAVQAVPVPPVPLVNAANAITALRLVMVPLFVAMVVASDMIGRDWRIAACLTFGLASLTDFVDGWIARRYGLITSFGKVADPIADKALTGAALVLLSWYDRLPWWVTVVILVREVGVTLLRFWVIRYGVIAASRGGKIKTTLQILAIGWYLWPFPEPLADVGPWIMAAAVAVTVATGLDYTLRALRMRGRRVPEALSPATVPPAAAGVVHALAERKETLATVESLTGGLVAATVVEVAGASAVFRGGLVVYATELKAALAGVPEELLDERGPVDPDVALALAEGGRARCGADWGVSTTGVAGPEPQGGKPVGLVYVAVAGPTGSAVRELSLDGGRPAIRAASVVEALRLLMDRL</sequence>
<evidence type="ECO:0000313" key="16">
    <source>
        <dbReference type="Proteomes" id="UP000482800"/>
    </source>
</evidence>
<feature type="transmembrane region" description="Helical" evidence="13">
    <location>
        <begin position="168"/>
        <end position="186"/>
    </location>
</feature>
<dbReference type="EC" id="2.7.8.5" evidence="11"/>
<keyword evidence="8 13" id="KW-0472">Membrane</keyword>
<dbReference type="InterPro" id="IPR036653">
    <property type="entry name" value="CinA-like_C"/>
</dbReference>
<dbReference type="NCBIfam" id="TIGR00560">
    <property type="entry name" value="pgsA"/>
    <property type="match status" value="1"/>
</dbReference>
<dbReference type="PROSITE" id="PS00379">
    <property type="entry name" value="CDP_ALCOHOL_P_TRANSF"/>
    <property type="match status" value="1"/>
</dbReference>
<evidence type="ECO:0000256" key="9">
    <source>
        <dbReference type="ARBA" id="ARBA00023209"/>
    </source>
</evidence>
<reference evidence="15 16" key="2">
    <citation type="submission" date="2020-03" db="EMBL/GenBank/DDBJ databases">
        <authorList>
            <person name="Ichikawa N."/>
            <person name="Kimura A."/>
            <person name="Kitahashi Y."/>
            <person name="Uohara A."/>
        </authorList>
    </citation>
    <scope>NUCLEOTIDE SEQUENCE [LARGE SCALE GENOMIC DNA]</scope>
    <source>
        <strain evidence="15 16">NBRC 108639</strain>
    </source>
</reference>
<organism evidence="15 16">
    <name type="scientific">Phytohabitans houttuyneae</name>
    <dbReference type="NCBI Taxonomy" id="1076126"/>
    <lineage>
        <taxon>Bacteria</taxon>
        <taxon>Bacillati</taxon>
        <taxon>Actinomycetota</taxon>
        <taxon>Actinomycetes</taxon>
        <taxon>Micromonosporales</taxon>
        <taxon>Micromonosporaceae</taxon>
    </lineage>
</organism>
<keyword evidence="9" id="KW-0594">Phospholipid biosynthesis</keyword>
<dbReference type="Gene3D" id="1.20.120.1760">
    <property type="match status" value="1"/>
</dbReference>
<dbReference type="PANTHER" id="PTHR14269">
    <property type="entry name" value="CDP-DIACYLGLYCEROL--GLYCEROL-3-PHOSPHATE 3-PHOSPHATIDYLTRANSFERASE-RELATED"/>
    <property type="match status" value="1"/>
</dbReference>
<evidence type="ECO:0000256" key="3">
    <source>
        <dbReference type="ARBA" id="ARBA00022516"/>
    </source>
</evidence>